<keyword evidence="2" id="KW-1133">Transmembrane helix</keyword>
<keyword evidence="2" id="KW-0472">Membrane</keyword>
<protein>
    <recommendedName>
        <fullName evidence="5">Cell envelope biogenesis protein TolA</fullName>
    </recommendedName>
</protein>
<keyword evidence="4" id="KW-1185">Reference proteome</keyword>
<feature type="region of interest" description="Disordered" evidence="1">
    <location>
        <begin position="30"/>
        <end position="63"/>
    </location>
</feature>
<keyword evidence="2" id="KW-0812">Transmembrane</keyword>
<accession>A0ABT9HLB4</accession>
<sequence length="63" mass="6912">MIDYIALGLTHALIMLALLRVLVRPDLDREDPLADEPETIPAPPPSPRDKRRARQAGKRSGGA</sequence>
<evidence type="ECO:0000313" key="3">
    <source>
        <dbReference type="EMBL" id="MDP4573940.1"/>
    </source>
</evidence>
<evidence type="ECO:0008006" key="5">
    <source>
        <dbReference type="Google" id="ProtNLM"/>
    </source>
</evidence>
<evidence type="ECO:0000256" key="2">
    <source>
        <dbReference type="SAM" id="Phobius"/>
    </source>
</evidence>
<proteinExistence type="predicted"/>
<dbReference type="EMBL" id="JAVAIM010000001">
    <property type="protein sequence ID" value="MDP4573940.1"/>
    <property type="molecule type" value="Genomic_DNA"/>
</dbReference>
<evidence type="ECO:0000256" key="1">
    <source>
        <dbReference type="SAM" id="MobiDB-lite"/>
    </source>
</evidence>
<comment type="caution">
    <text evidence="3">The sequence shown here is derived from an EMBL/GenBank/DDBJ whole genome shotgun (WGS) entry which is preliminary data.</text>
</comment>
<organism evidence="3 4">
    <name type="scientific">Qipengyuania profundimaris</name>
    <dbReference type="NCBI Taxonomy" id="3067652"/>
    <lineage>
        <taxon>Bacteria</taxon>
        <taxon>Pseudomonadati</taxon>
        <taxon>Pseudomonadota</taxon>
        <taxon>Alphaproteobacteria</taxon>
        <taxon>Sphingomonadales</taxon>
        <taxon>Erythrobacteraceae</taxon>
        <taxon>Qipengyuania</taxon>
    </lineage>
</organism>
<reference evidence="3 4" key="1">
    <citation type="submission" date="2023-08" db="EMBL/GenBank/DDBJ databases">
        <title>genomic of G39.</title>
        <authorList>
            <person name="Wang Y."/>
        </authorList>
    </citation>
    <scope>NUCLEOTIDE SEQUENCE [LARGE SCALE GENOMIC DNA]</scope>
    <source>
        <strain evidence="3 4">G39</strain>
    </source>
</reference>
<feature type="transmembrane region" description="Helical" evidence="2">
    <location>
        <begin position="6"/>
        <end position="23"/>
    </location>
</feature>
<evidence type="ECO:0000313" key="4">
    <source>
        <dbReference type="Proteomes" id="UP001240639"/>
    </source>
</evidence>
<dbReference type="RefSeq" id="WP_305931400.1">
    <property type="nucleotide sequence ID" value="NZ_JAVAIM010000001.1"/>
</dbReference>
<gene>
    <name evidence="3" type="ORF">Q9K02_02150</name>
</gene>
<name>A0ABT9HLB4_9SPHN</name>
<dbReference type="Proteomes" id="UP001240639">
    <property type="component" value="Unassembled WGS sequence"/>
</dbReference>